<sequence>MTASMGATERLRTYAGFVRFEHTLFSLPLVVAGIFSARGHALPWSRWALILVAVVGARTAALAINRLVDRRLDALNPRTASRELPAGRMKLVEAWALLLATGLAYLAACATLGPWYLGVSWVPLAVFTVYPYLKRFTPLCHFGVGLALALAPLAGYAAAHPDLGEPTTALWLAAFAWVWVSGFDVIYATLDETFDRDHGVHSMVRWLGKRRALHLTAALHAVAFICLMGALGSLQAIRACSGWSPAAWVSLAMAGVLLSLEQRWAEDVNLAFFKVNVWVGFAVLAMVLSARAACGGFG</sequence>
<comment type="caution">
    <text evidence="9">The sequence shown here is derived from an EMBL/GenBank/DDBJ whole genome shotgun (WGS) entry which is preliminary data.</text>
</comment>
<dbReference type="InterPro" id="IPR044878">
    <property type="entry name" value="UbiA_sf"/>
</dbReference>
<keyword evidence="7 8" id="KW-0472">Membrane</keyword>
<comment type="similarity">
    <text evidence="3">Belongs to the UbiA prenyltransferase family.</text>
</comment>
<dbReference type="PANTHER" id="PTHR11048">
    <property type="entry name" value="PRENYLTRANSFERASES"/>
    <property type="match status" value="1"/>
</dbReference>
<evidence type="ECO:0000256" key="3">
    <source>
        <dbReference type="ARBA" id="ARBA00005985"/>
    </source>
</evidence>
<organism evidence="9 10">
    <name type="scientific">Eiseniibacteriota bacterium</name>
    <dbReference type="NCBI Taxonomy" id="2212470"/>
    <lineage>
        <taxon>Bacteria</taxon>
        <taxon>Candidatus Eiseniibacteriota</taxon>
    </lineage>
</organism>
<feature type="transmembrane region" description="Helical" evidence="8">
    <location>
        <begin position="140"/>
        <end position="158"/>
    </location>
</feature>
<name>A0A538TS88_UNCEI</name>
<keyword evidence="4 9" id="KW-0808">Transferase</keyword>
<feature type="transmembrane region" description="Helical" evidence="8">
    <location>
        <begin position="272"/>
        <end position="293"/>
    </location>
</feature>
<dbReference type="Pfam" id="PF01040">
    <property type="entry name" value="UbiA"/>
    <property type="match status" value="1"/>
</dbReference>
<feature type="transmembrane region" description="Helical" evidence="8">
    <location>
        <begin position="243"/>
        <end position="260"/>
    </location>
</feature>
<dbReference type="GO" id="GO:0006744">
    <property type="term" value="P:ubiquinone biosynthetic process"/>
    <property type="evidence" value="ECO:0007669"/>
    <property type="project" value="TreeGrafter"/>
</dbReference>
<dbReference type="GO" id="GO:0005886">
    <property type="term" value="C:plasma membrane"/>
    <property type="evidence" value="ECO:0007669"/>
    <property type="project" value="TreeGrafter"/>
</dbReference>
<dbReference type="InterPro" id="IPR039653">
    <property type="entry name" value="Prenyltransferase"/>
</dbReference>
<dbReference type="GO" id="GO:0016765">
    <property type="term" value="F:transferase activity, transferring alkyl or aryl (other than methyl) groups"/>
    <property type="evidence" value="ECO:0007669"/>
    <property type="project" value="InterPro"/>
</dbReference>
<dbReference type="AlphaFoldDB" id="A0A538TS88"/>
<dbReference type="EMBL" id="VBOY01000055">
    <property type="protein sequence ID" value="TMQ66489.1"/>
    <property type="molecule type" value="Genomic_DNA"/>
</dbReference>
<evidence type="ECO:0000256" key="7">
    <source>
        <dbReference type="ARBA" id="ARBA00023136"/>
    </source>
</evidence>
<feature type="transmembrane region" description="Helical" evidence="8">
    <location>
        <begin position="47"/>
        <end position="68"/>
    </location>
</feature>
<dbReference type="InterPro" id="IPR006371">
    <property type="entry name" value="Polyprenyltransferase_UbiA-li"/>
</dbReference>
<gene>
    <name evidence="9" type="ORF">E6K78_06170</name>
</gene>
<evidence type="ECO:0000313" key="10">
    <source>
        <dbReference type="Proteomes" id="UP000316609"/>
    </source>
</evidence>
<dbReference type="CDD" id="cd13959">
    <property type="entry name" value="PT_UbiA_COQ2"/>
    <property type="match status" value="1"/>
</dbReference>
<evidence type="ECO:0000256" key="2">
    <source>
        <dbReference type="ARBA" id="ARBA00004141"/>
    </source>
</evidence>
<comment type="cofactor">
    <cofactor evidence="1">
        <name>Mg(2+)</name>
        <dbReference type="ChEBI" id="CHEBI:18420"/>
    </cofactor>
</comment>
<dbReference type="Gene3D" id="1.20.120.1780">
    <property type="entry name" value="UbiA prenyltransferase"/>
    <property type="match status" value="1"/>
</dbReference>
<accession>A0A538TS88</accession>
<evidence type="ECO:0000313" key="9">
    <source>
        <dbReference type="EMBL" id="TMQ66489.1"/>
    </source>
</evidence>
<keyword evidence="6 8" id="KW-1133">Transmembrane helix</keyword>
<evidence type="ECO:0000256" key="8">
    <source>
        <dbReference type="SAM" id="Phobius"/>
    </source>
</evidence>
<dbReference type="PANTHER" id="PTHR11048:SF28">
    <property type="entry name" value="4-HYDROXYBENZOATE POLYPRENYLTRANSFERASE, MITOCHONDRIAL"/>
    <property type="match status" value="1"/>
</dbReference>
<evidence type="ECO:0000256" key="4">
    <source>
        <dbReference type="ARBA" id="ARBA00022679"/>
    </source>
</evidence>
<evidence type="ECO:0000256" key="1">
    <source>
        <dbReference type="ARBA" id="ARBA00001946"/>
    </source>
</evidence>
<keyword evidence="5 8" id="KW-0812">Transmembrane</keyword>
<dbReference type="Proteomes" id="UP000316609">
    <property type="component" value="Unassembled WGS sequence"/>
</dbReference>
<feature type="transmembrane region" description="Helical" evidence="8">
    <location>
        <begin position="170"/>
        <end position="190"/>
    </location>
</feature>
<dbReference type="Gene3D" id="1.10.357.140">
    <property type="entry name" value="UbiA prenyltransferase"/>
    <property type="match status" value="1"/>
</dbReference>
<evidence type="ECO:0000256" key="5">
    <source>
        <dbReference type="ARBA" id="ARBA00022692"/>
    </source>
</evidence>
<dbReference type="FunFam" id="1.10.357.140:FF:000008">
    <property type="entry name" value="4-hydroxybenzoate octaprenyltransferase"/>
    <property type="match status" value="1"/>
</dbReference>
<proteinExistence type="inferred from homology"/>
<feature type="transmembrane region" description="Helical" evidence="8">
    <location>
        <begin position="211"/>
        <end position="231"/>
    </location>
</feature>
<protein>
    <submittedName>
        <fullName evidence="9">4-hydroxybenzoate octaprenyltransferase</fullName>
    </submittedName>
</protein>
<comment type="subcellular location">
    <subcellularLocation>
        <location evidence="2">Membrane</location>
        <topology evidence="2">Multi-pass membrane protein</topology>
    </subcellularLocation>
</comment>
<evidence type="ECO:0000256" key="6">
    <source>
        <dbReference type="ARBA" id="ARBA00022989"/>
    </source>
</evidence>
<reference evidence="9 10" key="1">
    <citation type="journal article" date="2019" name="Nat. Microbiol.">
        <title>Mediterranean grassland soil C-N compound turnover is dependent on rainfall and depth, and is mediated by genomically divergent microorganisms.</title>
        <authorList>
            <person name="Diamond S."/>
            <person name="Andeer P.F."/>
            <person name="Li Z."/>
            <person name="Crits-Christoph A."/>
            <person name="Burstein D."/>
            <person name="Anantharaman K."/>
            <person name="Lane K.R."/>
            <person name="Thomas B.C."/>
            <person name="Pan C."/>
            <person name="Northen T.R."/>
            <person name="Banfield J.F."/>
        </authorList>
    </citation>
    <scope>NUCLEOTIDE SEQUENCE [LARGE SCALE GENOMIC DNA]</scope>
    <source>
        <strain evidence="9">WS_8</strain>
    </source>
</reference>
<feature type="transmembrane region" description="Helical" evidence="8">
    <location>
        <begin position="89"/>
        <end position="108"/>
    </location>
</feature>
<dbReference type="InterPro" id="IPR000537">
    <property type="entry name" value="UbiA_prenyltransferase"/>
</dbReference>
<feature type="transmembrane region" description="Helical" evidence="8">
    <location>
        <begin position="20"/>
        <end position="41"/>
    </location>
</feature>
<dbReference type="NCBIfam" id="TIGR01475">
    <property type="entry name" value="ubiA_other"/>
    <property type="match status" value="1"/>
</dbReference>